<proteinExistence type="predicted"/>
<dbReference type="AlphaFoldDB" id="A0A834FT16"/>
<sequence length="92" mass="10336">MHWPRSLAVLSSPNLVSNRPGVSMTDTCCPSTTPLPLEQSTVRDLALHLDWKHPRPRMVFPVALFPIPVFPTITILSSLLLVMKEPEDKNHI</sequence>
<evidence type="ECO:0000313" key="3">
    <source>
        <dbReference type="Proteomes" id="UP000646548"/>
    </source>
</evidence>
<comment type="caution">
    <text evidence="2">The sequence shown here is derived from an EMBL/GenBank/DDBJ whole genome shotgun (WGS) entry which is preliminary data.</text>
</comment>
<gene>
    <name evidence="2" type="ORF">FQA47_018267</name>
</gene>
<organism evidence="2 3">
    <name type="scientific">Oryzias melastigma</name>
    <name type="common">Marine medaka</name>
    <dbReference type="NCBI Taxonomy" id="30732"/>
    <lineage>
        <taxon>Eukaryota</taxon>
        <taxon>Metazoa</taxon>
        <taxon>Chordata</taxon>
        <taxon>Craniata</taxon>
        <taxon>Vertebrata</taxon>
        <taxon>Euteleostomi</taxon>
        <taxon>Actinopterygii</taxon>
        <taxon>Neopterygii</taxon>
        <taxon>Teleostei</taxon>
        <taxon>Neoteleostei</taxon>
        <taxon>Acanthomorphata</taxon>
        <taxon>Ovalentaria</taxon>
        <taxon>Atherinomorphae</taxon>
        <taxon>Beloniformes</taxon>
        <taxon>Adrianichthyidae</taxon>
        <taxon>Oryziinae</taxon>
        <taxon>Oryzias</taxon>
    </lineage>
</organism>
<dbReference type="Proteomes" id="UP000646548">
    <property type="component" value="Unassembled WGS sequence"/>
</dbReference>
<feature type="non-terminal residue" evidence="2">
    <location>
        <position position="92"/>
    </location>
</feature>
<keyword evidence="1" id="KW-0812">Transmembrane</keyword>
<keyword evidence="1" id="KW-0472">Membrane</keyword>
<keyword evidence="1" id="KW-1133">Transmembrane helix</keyword>
<name>A0A834FT16_ORYME</name>
<protein>
    <submittedName>
        <fullName evidence="2">Uncharacterized protein</fullName>
    </submittedName>
</protein>
<accession>A0A834FT16</accession>
<feature type="transmembrane region" description="Helical" evidence="1">
    <location>
        <begin position="58"/>
        <end position="82"/>
    </location>
</feature>
<evidence type="ECO:0000256" key="1">
    <source>
        <dbReference type="SAM" id="Phobius"/>
    </source>
</evidence>
<dbReference type="EMBL" id="WKFB01000006">
    <property type="protein sequence ID" value="KAF6739440.1"/>
    <property type="molecule type" value="Genomic_DNA"/>
</dbReference>
<reference evidence="2" key="1">
    <citation type="journal article" name="BMC Genomics">
        <title>Long-read sequencing and de novo genome assembly of marine medaka (Oryzias melastigma).</title>
        <authorList>
            <person name="Liang P."/>
            <person name="Saqib H.S.A."/>
            <person name="Ni X."/>
            <person name="Shen Y."/>
        </authorList>
    </citation>
    <scope>NUCLEOTIDE SEQUENCE</scope>
    <source>
        <strain evidence="2">Bigg-433</strain>
    </source>
</reference>
<evidence type="ECO:0000313" key="2">
    <source>
        <dbReference type="EMBL" id="KAF6739440.1"/>
    </source>
</evidence>